<feature type="domain" description="GFO/IDH/MocA-like oxidoreductase" evidence="2">
    <location>
        <begin position="126"/>
        <end position="248"/>
    </location>
</feature>
<dbReference type="InterPro" id="IPR055170">
    <property type="entry name" value="GFO_IDH_MocA-like_dom"/>
</dbReference>
<evidence type="ECO:0000313" key="4">
    <source>
        <dbReference type="Proteomes" id="UP000177309"/>
    </source>
</evidence>
<evidence type="ECO:0008006" key="5">
    <source>
        <dbReference type="Google" id="ProtNLM"/>
    </source>
</evidence>
<dbReference type="Pfam" id="PF01408">
    <property type="entry name" value="GFO_IDH_MocA"/>
    <property type="match status" value="1"/>
</dbReference>
<evidence type="ECO:0000259" key="2">
    <source>
        <dbReference type="Pfam" id="PF22725"/>
    </source>
</evidence>
<dbReference type="Proteomes" id="UP000177309">
    <property type="component" value="Unassembled WGS sequence"/>
</dbReference>
<evidence type="ECO:0000313" key="3">
    <source>
        <dbReference type="EMBL" id="OGC33255.1"/>
    </source>
</evidence>
<dbReference type="AlphaFoldDB" id="A0A1F4TKK1"/>
<dbReference type="InterPro" id="IPR051450">
    <property type="entry name" value="Gfo/Idh/MocA_Oxidoreductases"/>
</dbReference>
<sequence length="320" mass="35468">MKFVIVGLGSIGRRHLKNLIALGEKDIILCRSKLSTLPDEELKDFPVVTSIHEALKLKPDAVIISNPTALHLDVAIPAAEAGCHILLEKPLSHSMERIEELRSALKKGGGQLLVGFQFRFHPTLQIAAQLISQKVIGRPVSVRAHWGECLANWHPWEDFKKSYAARKDLGGGVVLTLCHPFDYLNWLLGKPELLWAKTDTIGDLGVDVEDIADVCLRFPGGALGTVHLDYLQQPASHHLEIIGTKGTMIWNNSTGQLAVFRSENNAWKNHPVPADFERNSLFLEEMKHFLAVVRGETKPVCTLEDGITAQEIAGQVRGRR</sequence>
<dbReference type="EMBL" id="MEUI01000038">
    <property type="protein sequence ID" value="OGC33255.1"/>
    <property type="molecule type" value="Genomic_DNA"/>
</dbReference>
<proteinExistence type="predicted"/>
<name>A0A1F4TKK1_UNCSA</name>
<dbReference type="SUPFAM" id="SSF55347">
    <property type="entry name" value="Glyceraldehyde-3-phosphate dehydrogenase-like, C-terminal domain"/>
    <property type="match status" value="1"/>
</dbReference>
<comment type="caution">
    <text evidence="3">The sequence shown here is derived from an EMBL/GenBank/DDBJ whole genome shotgun (WGS) entry which is preliminary data.</text>
</comment>
<dbReference type="Pfam" id="PF22725">
    <property type="entry name" value="GFO_IDH_MocA_C3"/>
    <property type="match status" value="1"/>
</dbReference>
<dbReference type="SUPFAM" id="SSF51735">
    <property type="entry name" value="NAD(P)-binding Rossmann-fold domains"/>
    <property type="match status" value="1"/>
</dbReference>
<reference evidence="3 4" key="1">
    <citation type="journal article" date="2016" name="Nat. Commun.">
        <title>Thousands of microbial genomes shed light on interconnected biogeochemical processes in an aquifer system.</title>
        <authorList>
            <person name="Anantharaman K."/>
            <person name="Brown C.T."/>
            <person name="Hug L.A."/>
            <person name="Sharon I."/>
            <person name="Castelle C.J."/>
            <person name="Probst A.J."/>
            <person name="Thomas B.C."/>
            <person name="Singh A."/>
            <person name="Wilkins M.J."/>
            <person name="Karaoz U."/>
            <person name="Brodie E.L."/>
            <person name="Williams K.H."/>
            <person name="Hubbard S.S."/>
            <person name="Banfield J.F."/>
        </authorList>
    </citation>
    <scope>NUCLEOTIDE SEQUENCE [LARGE SCALE GENOMIC DNA]</scope>
</reference>
<protein>
    <recommendedName>
        <fullName evidence="5">Gfo/Idh/MocA-like oxidoreductase N-terminal domain-containing protein</fullName>
    </recommendedName>
</protein>
<organism evidence="3 4">
    <name type="scientific">candidate division WOR-1 bacterium RIFOXYC2_FULL_41_25</name>
    <dbReference type="NCBI Taxonomy" id="1802586"/>
    <lineage>
        <taxon>Bacteria</taxon>
        <taxon>Bacillati</taxon>
        <taxon>Saganbacteria</taxon>
    </lineage>
</organism>
<dbReference type="GO" id="GO:0000166">
    <property type="term" value="F:nucleotide binding"/>
    <property type="evidence" value="ECO:0007669"/>
    <property type="project" value="InterPro"/>
</dbReference>
<feature type="domain" description="Gfo/Idh/MocA-like oxidoreductase N-terminal" evidence="1">
    <location>
        <begin position="1"/>
        <end position="116"/>
    </location>
</feature>
<dbReference type="InterPro" id="IPR036291">
    <property type="entry name" value="NAD(P)-bd_dom_sf"/>
</dbReference>
<dbReference type="InterPro" id="IPR000683">
    <property type="entry name" value="Gfo/Idh/MocA-like_OxRdtase_N"/>
</dbReference>
<evidence type="ECO:0000259" key="1">
    <source>
        <dbReference type="Pfam" id="PF01408"/>
    </source>
</evidence>
<accession>A0A1F4TKK1</accession>
<dbReference type="PANTHER" id="PTHR43377">
    <property type="entry name" value="BILIVERDIN REDUCTASE A"/>
    <property type="match status" value="1"/>
</dbReference>
<dbReference type="PANTHER" id="PTHR43377:SF1">
    <property type="entry name" value="BILIVERDIN REDUCTASE A"/>
    <property type="match status" value="1"/>
</dbReference>
<dbReference type="Gene3D" id="3.40.50.720">
    <property type="entry name" value="NAD(P)-binding Rossmann-like Domain"/>
    <property type="match status" value="1"/>
</dbReference>
<gene>
    <name evidence="3" type="ORF">A2462_07510</name>
</gene>
<dbReference type="Gene3D" id="3.30.360.10">
    <property type="entry name" value="Dihydrodipicolinate Reductase, domain 2"/>
    <property type="match status" value="1"/>
</dbReference>